<sequence length="99" mass="11728">MKLLSATLDSDNLNLLISAKIDFEQFADFAQPLTNALDCQVRERQWGADRHQWLLDFEGSQLWLHYEFYGDICWISTERQDEFDVLVYLHSLLQPYIQS</sequence>
<dbReference type="RefSeq" id="WP_188842399.1">
    <property type="nucleotide sequence ID" value="NZ_BMOT01000008.1"/>
</dbReference>
<gene>
    <name evidence="1" type="ORF">L2689_04215</name>
</gene>
<organism evidence="1 2">
    <name type="scientific">Shewanella aestuarii</name>
    <dbReference type="NCBI Taxonomy" id="1028752"/>
    <lineage>
        <taxon>Bacteria</taxon>
        <taxon>Pseudomonadati</taxon>
        <taxon>Pseudomonadota</taxon>
        <taxon>Gammaproteobacteria</taxon>
        <taxon>Alteromonadales</taxon>
        <taxon>Shewanellaceae</taxon>
        <taxon>Shewanella</taxon>
    </lineage>
</organism>
<evidence type="ECO:0000313" key="2">
    <source>
        <dbReference type="Proteomes" id="UP001203212"/>
    </source>
</evidence>
<protein>
    <submittedName>
        <fullName evidence="1">DUF3630 family protein</fullName>
    </submittedName>
</protein>
<dbReference type="InterPro" id="IPR022080">
    <property type="entry name" value="DUF3630"/>
</dbReference>
<keyword evidence="2" id="KW-1185">Reference proteome</keyword>
<name>A0ABT0KYE5_9GAMM</name>
<proteinExistence type="predicted"/>
<reference evidence="1 2" key="1">
    <citation type="submission" date="2022-01" db="EMBL/GenBank/DDBJ databases">
        <title>Whole genome-based taxonomy of the Shewanellaceae.</title>
        <authorList>
            <person name="Martin-Rodriguez A.J."/>
        </authorList>
    </citation>
    <scope>NUCLEOTIDE SEQUENCE [LARGE SCALE GENOMIC DNA]</scope>
    <source>
        <strain evidence="1 2">JCM 17801</strain>
    </source>
</reference>
<comment type="caution">
    <text evidence="1">The sequence shown here is derived from an EMBL/GenBank/DDBJ whole genome shotgun (WGS) entry which is preliminary data.</text>
</comment>
<dbReference type="EMBL" id="JAKILK010000002">
    <property type="protein sequence ID" value="MCL1116447.1"/>
    <property type="molecule type" value="Genomic_DNA"/>
</dbReference>
<evidence type="ECO:0000313" key="1">
    <source>
        <dbReference type="EMBL" id="MCL1116447.1"/>
    </source>
</evidence>
<dbReference type="Proteomes" id="UP001203212">
    <property type="component" value="Unassembled WGS sequence"/>
</dbReference>
<accession>A0ABT0KYE5</accession>
<dbReference type="Pfam" id="PF12305">
    <property type="entry name" value="DUF3630"/>
    <property type="match status" value="1"/>
</dbReference>